<comment type="caution">
    <text evidence="1">The sequence shown here is derived from an EMBL/GenBank/DDBJ whole genome shotgun (WGS) entry which is preliminary data.</text>
</comment>
<protein>
    <submittedName>
        <fullName evidence="1">Uncharacterized protein</fullName>
    </submittedName>
</protein>
<dbReference type="Proteomes" id="UP001163324">
    <property type="component" value="Chromosome 1"/>
</dbReference>
<organism evidence="1 2">
    <name type="scientific">Trichothecium roseum</name>
    <dbReference type="NCBI Taxonomy" id="47278"/>
    <lineage>
        <taxon>Eukaryota</taxon>
        <taxon>Fungi</taxon>
        <taxon>Dikarya</taxon>
        <taxon>Ascomycota</taxon>
        <taxon>Pezizomycotina</taxon>
        <taxon>Sordariomycetes</taxon>
        <taxon>Hypocreomycetidae</taxon>
        <taxon>Hypocreales</taxon>
        <taxon>Hypocreales incertae sedis</taxon>
        <taxon>Trichothecium</taxon>
    </lineage>
</organism>
<evidence type="ECO:0000313" key="1">
    <source>
        <dbReference type="EMBL" id="KAI9903988.1"/>
    </source>
</evidence>
<gene>
    <name evidence="1" type="ORF">N3K66_000517</name>
</gene>
<evidence type="ECO:0000313" key="2">
    <source>
        <dbReference type="Proteomes" id="UP001163324"/>
    </source>
</evidence>
<reference evidence="1" key="1">
    <citation type="submission" date="2022-10" db="EMBL/GenBank/DDBJ databases">
        <title>Complete Genome of Trichothecium roseum strain YXFP-22015, a Plant Pathogen Isolated from Citrus.</title>
        <authorList>
            <person name="Wang Y."/>
            <person name="Zhu L."/>
        </authorList>
    </citation>
    <scope>NUCLEOTIDE SEQUENCE</scope>
    <source>
        <strain evidence="1">YXFP-22015</strain>
    </source>
</reference>
<accession>A0ACC0VCZ5</accession>
<proteinExistence type="predicted"/>
<keyword evidence="2" id="KW-1185">Reference proteome</keyword>
<name>A0ACC0VCZ5_9HYPO</name>
<dbReference type="EMBL" id="CM047940">
    <property type="protein sequence ID" value="KAI9903988.1"/>
    <property type="molecule type" value="Genomic_DNA"/>
</dbReference>
<sequence length="335" mass="38955">MRAQRQNVKPQDALKSTSADVVLGSETSRRGIIQMRYEVIQFRHHLKTGREWHDTIDLTETDREWDDTRDLVRRTEKQKAWFTPDIYNIDFRLITPEPHFLIPKAARMKNASAESWVISHEHLCFSNSLKWPGNIETPLPGGELPLTPFRVPDSYNLWIIQHGHLYPRCILDNDGMELEAPSMKFNWHWIDWSRGIPFGMRILDVRNVASKLCTREGLPLPRHDVIKLTLDDWAVYISSQSRNHRLLGVPPKKICMPTPVFSDAEEVDDFQLDTFLDIDNMSFYPDDETNQTPAIPHHKASPRQNEEPEETVGRPSLIFDSECFGMEMVFEPILL</sequence>